<reference evidence="2 3" key="1">
    <citation type="journal article" date="2021" name="Commun. Biol.">
        <title>The genome of Shorea leprosula (Dipterocarpaceae) highlights the ecological relevance of drought in aseasonal tropical rainforests.</title>
        <authorList>
            <person name="Ng K.K.S."/>
            <person name="Kobayashi M.J."/>
            <person name="Fawcett J.A."/>
            <person name="Hatakeyama M."/>
            <person name="Paape T."/>
            <person name="Ng C.H."/>
            <person name="Ang C.C."/>
            <person name="Tnah L.H."/>
            <person name="Lee C.T."/>
            <person name="Nishiyama T."/>
            <person name="Sese J."/>
            <person name="O'Brien M.J."/>
            <person name="Copetti D."/>
            <person name="Mohd Noor M.I."/>
            <person name="Ong R.C."/>
            <person name="Putra M."/>
            <person name="Sireger I.Z."/>
            <person name="Indrioko S."/>
            <person name="Kosugi Y."/>
            <person name="Izuno A."/>
            <person name="Isagi Y."/>
            <person name="Lee S.L."/>
            <person name="Shimizu K.K."/>
        </authorList>
    </citation>
    <scope>NUCLEOTIDE SEQUENCE [LARGE SCALE GENOMIC DNA]</scope>
    <source>
        <strain evidence="2">214</strain>
    </source>
</reference>
<gene>
    <name evidence="2" type="ORF">SLEP1_g55738</name>
</gene>
<keyword evidence="1" id="KW-1133">Transmembrane helix</keyword>
<keyword evidence="3" id="KW-1185">Reference proteome</keyword>
<dbReference type="EMBL" id="BPVZ01000276">
    <property type="protein sequence ID" value="GKV48964.1"/>
    <property type="molecule type" value="Genomic_DNA"/>
</dbReference>
<sequence>MILLDFSYCFHALKPLVIALFWLPFCYYNFCLNVAQF</sequence>
<proteinExistence type="predicted"/>
<organism evidence="2 3">
    <name type="scientific">Rubroshorea leprosula</name>
    <dbReference type="NCBI Taxonomy" id="152421"/>
    <lineage>
        <taxon>Eukaryota</taxon>
        <taxon>Viridiplantae</taxon>
        <taxon>Streptophyta</taxon>
        <taxon>Embryophyta</taxon>
        <taxon>Tracheophyta</taxon>
        <taxon>Spermatophyta</taxon>
        <taxon>Magnoliopsida</taxon>
        <taxon>eudicotyledons</taxon>
        <taxon>Gunneridae</taxon>
        <taxon>Pentapetalae</taxon>
        <taxon>rosids</taxon>
        <taxon>malvids</taxon>
        <taxon>Malvales</taxon>
        <taxon>Dipterocarpaceae</taxon>
        <taxon>Rubroshorea</taxon>
    </lineage>
</organism>
<dbReference type="Proteomes" id="UP001054252">
    <property type="component" value="Unassembled WGS sequence"/>
</dbReference>
<keyword evidence="1" id="KW-0472">Membrane</keyword>
<evidence type="ECO:0000256" key="1">
    <source>
        <dbReference type="SAM" id="Phobius"/>
    </source>
</evidence>
<comment type="caution">
    <text evidence="2">The sequence shown here is derived from an EMBL/GenBank/DDBJ whole genome shotgun (WGS) entry which is preliminary data.</text>
</comment>
<accession>A0AAV5MHB0</accession>
<evidence type="ECO:0000313" key="2">
    <source>
        <dbReference type="EMBL" id="GKV48964.1"/>
    </source>
</evidence>
<dbReference type="AlphaFoldDB" id="A0AAV5MHB0"/>
<keyword evidence="1" id="KW-0812">Transmembrane</keyword>
<protein>
    <submittedName>
        <fullName evidence="2">Uncharacterized protein</fullName>
    </submittedName>
</protein>
<name>A0AAV5MHB0_9ROSI</name>
<evidence type="ECO:0000313" key="3">
    <source>
        <dbReference type="Proteomes" id="UP001054252"/>
    </source>
</evidence>
<feature type="transmembrane region" description="Helical" evidence="1">
    <location>
        <begin position="12"/>
        <end position="30"/>
    </location>
</feature>